<evidence type="ECO:0000256" key="2">
    <source>
        <dbReference type="ARBA" id="ARBA00022857"/>
    </source>
</evidence>
<dbReference type="SUPFAM" id="SSF51735">
    <property type="entry name" value="NAD(P)-binding Rossmann-fold domains"/>
    <property type="match status" value="1"/>
</dbReference>
<dbReference type="PANTHER" id="PTHR24320">
    <property type="entry name" value="RETINOL DEHYDROGENASE"/>
    <property type="match status" value="1"/>
</dbReference>
<evidence type="ECO:0000256" key="3">
    <source>
        <dbReference type="ARBA" id="ARBA00023002"/>
    </source>
</evidence>
<evidence type="ECO:0000256" key="1">
    <source>
        <dbReference type="ARBA" id="ARBA00006484"/>
    </source>
</evidence>
<evidence type="ECO:0000313" key="4">
    <source>
        <dbReference type="EMBL" id="KIY46779.1"/>
    </source>
</evidence>
<dbReference type="AlphaFoldDB" id="A0A0D7A8Q5"/>
<dbReference type="InterPro" id="IPR036291">
    <property type="entry name" value="NAD(P)-bd_dom_sf"/>
</dbReference>
<gene>
    <name evidence="4" type="ORF">FISHEDRAFT_75305</name>
</gene>
<keyword evidence="2" id="KW-0521">NADP</keyword>
<keyword evidence="3" id="KW-0560">Oxidoreductase</keyword>
<dbReference type="GO" id="GO:0016491">
    <property type="term" value="F:oxidoreductase activity"/>
    <property type="evidence" value="ECO:0007669"/>
    <property type="project" value="UniProtKB-KW"/>
</dbReference>
<dbReference type="OrthoDB" id="191139at2759"/>
<sequence length="195" mass="21917">MPHSVWGGTTLSMNVKQKPPASPLRAVDRTTPLMGVWQRVHRWQRLLHTSPTPSHLIVQQRLSDLQPELATDGSDTCESHQHHGDTARKMIEGYEIQFGTKHIGHALLTKLFLPTLLETAKQPSTGIRVISVSSKLQILTLYPIMYDQDELNNRFAILHHALSKLANIRYAPELVACYPQITSVSVYSGMVSTYL</sequence>
<comment type="similarity">
    <text evidence="1">Belongs to the short-chain dehydrogenases/reductases (SDR) family.</text>
</comment>
<dbReference type="Gene3D" id="3.40.50.720">
    <property type="entry name" value="NAD(P)-binding Rossmann-like Domain"/>
    <property type="match status" value="1"/>
</dbReference>
<protein>
    <submittedName>
        <fullName evidence="4">Uncharacterized protein</fullName>
    </submittedName>
</protein>
<organism evidence="4 5">
    <name type="scientific">Fistulina hepatica ATCC 64428</name>
    <dbReference type="NCBI Taxonomy" id="1128425"/>
    <lineage>
        <taxon>Eukaryota</taxon>
        <taxon>Fungi</taxon>
        <taxon>Dikarya</taxon>
        <taxon>Basidiomycota</taxon>
        <taxon>Agaricomycotina</taxon>
        <taxon>Agaricomycetes</taxon>
        <taxon>Agaricomycetidae</taxon>
        <taxon>Agaricales</taxon>
        <taxon>Fistulinaceae</taxon>
        <taxon>Fistulina</taxon>
    </lineage>
</organism>
<dbReference type="PANTHER" id="PTHR24320:SF282">
    <property type="entry name" value="WW DOMAIN-CONTAINING OXIDOREDUCTASE"/>
    <property type="match status" value="1"/>
</dbReference>
<name>A0A0D7A8Q5_9AGAR</name>
<evidence type="ECO:0000313" key="5">
    <source>
        <dbReference type="Proteomes" id="UP000054144"/>
    </source>
</evidence>
<proteinExistence type="inferred from homology"/>
<dbReference type="Proteomes" id="UP000054144">
    <property type="component" value="Unassembled WGS sequence"/>
</dbReference>
<dbReference type="EMBL" id="KN882023">
    <property type="protein sequence ID" value="KIY46779.1"/>
    <property type="molecule type" value="Genomic_DNA"/>
</dbReference>
<accession>A0A0D7A8Q5</accession>
<keyword evidence="5" id="KW-1185">Reference proteome</keyword>
<reference evidence="4 5" key="1">
    <citation type="journal article" date="2015" name="Fungal Genet. Biol.">
        <title>Evolution of novel wood decay mechanisms in Agaricales revealed by the genome sequences of Fistulina hepatica and Cylindrobasidium torrendii.</title>
        <authorList>
            <person name="Floudas D."/>
            <person name="Held B.W."/>
            <person name="Riley R."/>
            <person name="Nagy L.G."/>
            <person name="Koehler G."/>
            <person name="Ransdell A.S."/>
            <person name="Younus H."/>
            <person name="Chow J."/>
            <person name="Chiniquy J."/>
            <person name="Lipzen A."/>
            <person name="Tritt A."/>
            <person name="Sun H."/>
            <person name="Haridas S."/>
            <person name="LaButti K."/>
            <person name="Ohm R.A."/>
            <person name="Kues U."/>
            <person name="Blanchette R.A."/>
            <person name="Grigoriev I.V."/>
            <person name="Minto R.E."/>
            <person name="Hibbett D.S."/>
        </authorList>
    </citation>
    <scope>NUCLEOTIDE SEQUENCE [LARGE SCALE GENOMIC DNA]</scope>
    <source>
        <strain evidence="4 5">ATCC 64428</strain>
    </source>
</reference>